<keyword evidence="4" id="KW-0808">Transferase</keyword>
<dbReference type="EMBL" id="JAGIYQ010000006">
    <property type="protein sequence ID" value="MBP0725726.1"/>
    <property type="molecule type" value="Genomic_DNA"/>
</dbReference>
<feature type="domain" description="Class II Histidinyl-tRNA synthetase (HisRS)-like catalytic core" evidence="3">
    <location>
        <begin position="4"/>
        <end position="294"/>
    </location>
</feature>
<feature type="binding site" evidence="2">
    <location>
        <position position="112"/>
    </location>
    <ligand>
        <name>L-histidine</name>
        <dbReference type="ChEBI" id="CHEBI:57595"/>
    </ligand>
</feature>
<dbReference type="AlphaFoldDB" id="A0A940NRX3"/>
<evidence type="ECO:0000259" key="3">
    <source>
        <dbReference type="Pfam" id="PF13393"/>
    </source>
</evidence>
<evidence type="ECO:0000313" key="4">
    <source>
        <dbReference type="EMBL" id="MBP0725726.1"/>
    </source>
</evidence>
<feature type="binding site" evidence="2">
    <location>
        <begin position="68"/>
        <end position="70"/>
    </location>
    <ligand>
        <name>L-histidine</name>
        <dbReference type="ChEBI" id="CHEBI:57595"/>
    </ligand>
</feature>
<dbReference type="GO" id="GO:0006427">
    <property type="term" value="P:histidyl-tRNA aminoacylation"/>
    <property type="evidence" value="ECO:0007669"/>
    <property type="project" value="TreeGrafter"/>
</dbReference>
<dbReference type="Proteomes" id="UP000682134">
    <property type="component" value="Unassembled WGS sequence"/>
</dbReference>
<dbReference type="PANTHER" id="PTHR43707">
    <property type="entry name" value="HISTIDYL-TRNA SYNTHETASE"/>
    <property type="match status" value="1"/>
</dbReference>
<dbReference type="GO" id="GO:0140096">
    <property type="term" value="F:catalytic activity, acting on a protein"/>
    <property type="evidence" value="ECO:0007669"/>
    <property type="project" value="UniProtKB-ARBA"/>
</dbReference>
<dbReference type="SUPFAM" id="SSF55681">
    <property type="entry name" value="Class II aaRS and biotin synthetases"/>
    <property type="match status" value="1"/>
</dbReference>
<dbReference type="GO" id="GO:0000105">
    <property type="term" value="P:L-histidine biosynthetic process"/>
    <property type="evidence" value="ECO:0007669"/>
    <property type="project" value="UniProtKB-KW"/>
</dbReference>
<dbReference type="InterPro" id="IPR004516">
    <property type="entry name" value="HisRS/HisZ"/>
</dbReference>
<accession>A0A940NRX3</accession>
<feature type="binding site" evidence="2">
    <location>
        <position position="108"/>
    </location>
    <ligand>
        <name>L-histidine</name>
        <dbReference type="ChEBI" id="CHEBI:57595"/>
    </ligand>
</feature>
<dbReference type="GO" id="GO:0004821">
    <property type="term" value="F:histidine-tRNA ligase activity"/>
    <property type="evidence" value="ECO:0007669"/>
    <property type="project" value="TreeGrafter"/>
</dbReference>
<evidence type="ECO:0000256" key="1">
    <source>
        <dbReference type="ARBA" id="ARBA00023102"/>
    </source>
</evidence>
<dbReference type="PIRSF" id="PIRSF001549">
    <property type="entry name" value="His-tRNA_synth"/>
    <property type="match status" value="1"/>
</dbReference>
<dbReference type="Pfam" id="PF13393">
    <property type="entry name" value="tRNA-synt_His"/>
    <property type="match status" value="1"/>
</dbReference>
<feature type="binding site" evidence="2">
    <location>
        <begin position="249"/>
        <end position="250"/>
    </location>
    <ligand>
        <name>L-histidine</name>
        <dbReference type="ChEBI" id="CHEBI:57595"/>
    </ligand>
</feature>
<reference evidence="4" key="1">
    <citation type="submission" date="2021-04" db="EMBL/GenBank/DDBJ databases">
        <title>Genome seq and assembly of Bacillus sp.</title>
        <authorList>
            <person name="Chhetri G."/>
        </authorList>
    </citation>
    <scope>NUCLEOTIDE SEQUENCE</scope>
    <source>
        <strain evidence="4">RG28</strain>
    </source>
</reference>
<dbReference type="RefSeq" id="WP_209405582.1">
    <property type="nucleotide sequence ID" value="NZ_JAGIYQ010000006.1"/>
</dbReference>
<dbReference type="InterPro" id="IPR045864">
    <property type="entry name" value="aa-tRNA-synth_II/BPL/LPL"/>
</dbReference>
<gene>
    <name evidence="4" type="ORF">J5Y03_11140</name>
</gene>
<sequence length="307" mass="35947">MDELLQQSLKRYEIKRSMEDFALQKGYFPFQPALFEKYEQFTCKNPSLTREQMVVVMNGYQQLLLRPDITTAMIKEVLPNINQKDKVKLFYQSTNYRSSKKSVKEISQFGIEILGEISASSECEIVEMACNYLKDYHFILEIGHTGFLEGLLDECNLTKNERYELKKLIYAKDFHGCTQFMNQKNSKDEVKEVFEKLFTFHGKLDQLITIEPQYLLNEKMQNAVESFRKFTEINSNIYFDLSMINELDYYEGIIFKGYYPNLPRAVLSGGRYDSLTKEYGQKIGAIGFSIDVNAWIQAKERDNTWNG</sequence>
<comment type="caution">
    <text evidence="4">The sequence shown here is derived from an EMBL/GenBank/DDBJ whole genome shotgun (WGS) entry which is preliminary data.</text>
</comment>
<proteinExistence type="predicted"/>
<protein>
    <submittedName>
        <fullName evidence="4">ATP phosphoribosyltransferase regulatory subunit</fullName>
    </submittedName>
</protein>
<name>A0A940NRX3_9BACI</name>
<dbReference type="GO" id="GO:0005737">
    <property type="term" value="C:cytoplasm"/>
    <property type="evidence" value="ECO:0007669"/>
    <property type="project" value="InterPro"/>
</dbReference>
<keyword evidence="4" id="KW-0328">Glycosyltransferase</keyword>
<dbReference type="Gene3D" id="3.30.930.10">
    <property type="entry name" value="Bira Bifunctional Protein, Domain 2"/>
    <property type="match status" value="1"/>
</dbReference>
<evidence type="ECO:0000313" key="5">
    <source>
        <dbReference type="Proteomes" id="UP000682134"/>
    </source>
</evidence>
<keyword evidence="1" id="KW-0368">Histidine biosynthesis</keyword>
<organism evidence="4 5">
    <name type="scientific">Gottfriedia endophytica</name>
    <dbReference type="NCBI Taxonomy" id="2820819"/>
    <lineage>
        <taxon>Bacteria</taxon>
        <taxon>Bacillati</taxon>
        <taxon>Bacillota</taxon>
        <taxon>Bacilli</taxon>
        <taxon>Bacillales</taxon>
        <taxon>Bacillaceae</taxon>
        <taxon>Gottfriedia</taxon>
    </lineage>
</organism>
<evidence type="ECO:0000256" key="2">
    <source>
        <dbReference type="PIRSR" id="PIRSR001549-1"/>
    </source>
</evidence>
<feature type="binding site" evidence="2">
    <location>
        <position position="97"/>
    </location>
    <ligand>
        <name>L-histidine</name>
        <dbReference type="ChEBI" id="CHEBI:57595"/>
    </ligand>
</feature>
<dbReference type="InterPro" id="IPR041715">
    <property type="entry name" value="HisRS-like_core"/>
</dbReference>
<keyword evidence="5" id="KW-1185">Reference proteome</keyword>
<keyword evidence="1" id="KW-0028">Amino-acid biosynthesis</keyword>
<dbReference type="GO" id="GO:0016757">
    <property type="term" value="F:glycosyltransferase activity"/>
    <property type="evidence" value="ECO:0007669"/>
    <property type="project" value="UniProtKB-KW"/>
</dbReference>
<dbReference type="PANTHER" id="PTHR43707:SF6">
    <property type="entry name" value="ATP PHOSPHORIBOSYLTRANSFERASE REGULATORY SUBUNIT"/>
    <property type="match status" value="1"/>
</dbReference>